<evidence type="ECO:0000313" key="2">
    <source>
        <dbReference type="EMBL" id="MPC39976.1"/>
    </source>
</evidence>
<organism evidence="2 3">
    <name type="scientific">Portunus trituberculatus</name>
    <name type="common">Swimming crab</name>
    <name type="synonym">Neptunus trituberculatus</name>
    <dbReference type="NCBI Taxonomy" id="210409"/>
    <lineage>
        <taxon>Eukaryota</taxon>
        <taxon>Metazoa</taxon>
        <taxon>Ecdysozoa</taxon>
        <taxon>Arthropoda</taxon>
        <taxon>Crustacea</taxon>
        <taxon>Multicrustacea</taxon>
        <taxon>Malacostraca</taxon>
        <taxon>Eumalacostraca</taxon>
        <taxon>Eucarida</taxon>
        <taxon>Decapoda</taxon>
        <taxon>Pleocyemata</taxon>
        <taxon>Brachyura</taxon>
        <taxon>Eubrachyura</taxon>
        <taxon>Portunoidea</taxon>
        <taxon>Portunidae</taxon>
        <taxon>Portuninae</taxon>
        <taxon>Portunus</taxon>
    </lineage>
</organism>
<feature type="compositionally biased region" description="Basic and acidic residues" evidence="1">
    <location>
        <begin position="60"/>
        <end position="72"/>
    </location>
</feature>
<dbReference type="EMBL" id="VSRR010004534">
    <property type="protein sequence ID" value="MPC39976.1"/>
    <property type="molecule type" value="Genomic_DNA"/>
</dbReference>
<evidence type="ECO:0000256" key="1">
    <source>
        <dbReference type="SAM" id="MobiDB-lite"/>
    </source>
</evidence>
<name>A0A5B7F3P0_PORTR</name>
<comment type="caution">
    <text evidence="2">The sequence shown here is derived from an EMBL/GenBank/DDBJ whole genome shotgun (WGS) entry which is preliminary data.</text>
</comment>
<reference evidence="2 3" key="1">
    <citation type="submission" date="2019-05" db="EMBL/GenBank/DDBJ databases">
        <title>Another draft genome of Portunus trituberculatus and its Hox gene families provides insights of decapod evolution.</title>
        <authorList>
            <person name="Jeong J.-H."/>
            <person name="Song I."/>
            <person name="Kim S."/>
            <person name="Choi T."/>
            <person name="Kim D."/>
            <person name="Ryu S."/>
            <person name="Kim W."/>
        </authorList>
    </citation>
    <scope>NUCLEOTIDE SEQUENCE [LARGE SCALE GENOMIC DNA]</scope>
    <source>
        <tissue evidence="2">Muscle</tissue>
    </source>
</reference>
<keyword evidence="3" id="KW-1185">Reference proteome</keyword>
<evidence type="ECO:0000313" key="3">
    <source>
        <dbReference type="Proteomes" id="UP000324222"/>
    </source>
</evidence>
<dbReference type="Proteomes" id="UP000324222">
    <property type="component" value="Unassembled WGS sequence"/>
</dbReference>
<gene>
    <name evidence="2" type="ORF">E2C01_033529</name>
</gene>
<protein>
    <submittedName>
        <fullName evidence="2">Uncharacterized protein</fullName>
    </submittedName>
</protein>
<dbReference type="AlphaFoldDB" id="A0A5B7F3P0"/>
<proteinExistence type="predicted"/>
<feature type="compositionally biased region" description="Pro residues" evidence="1">
    <location>
        <begin position="45"/>
        <end position="58"/>
    </location>
</feature>
<sequence>MLMFYKELARELRLGAAARKEEGCDGGSWGRRGGDALGSRRTTPDPDPQPDTPAPPPGKRGGDATYYDHRSL</sequence>
<accession>A0A5B7F3P0</accession>
<feature type="region of interest" description="Disordered" evidence="1">
    <location>
        <begin position="18"/>
        <end position="72"/>
    </location>
</feature>